<comment type="caution">
    <text evidence="1">The sequence shown here is derived from an EMBL/GenBank/DDBJ whole genome shotgun (WGS) entry which is preliminary data.</text>
</comment>
<dbReference type="Proteomes" id="UP001457282">
    <property type="component" value="Unassembled WGS sequence"/>
</dbReference>
<reference evidence="1 2" key="1">
    <citation type="journal article" date="2023" name="G3 (Bethesda)">
        <title>A chromosome-length genome assembly and annotation of blackberry (Rubus argutus, cv. 'Hillquist').</title>
        <authorList>
            <person name="Bruna T."/>
            <person name="Aryal R."/>
            <person name="Dudchenko O."/>
            <person name="Sargent D.J."/>
            <person name="Mead D."/>
            <person name="Buti M."/>
            <person name="Cavallini A."/>
            <person name="Hytonen T."/>
            <person name="Andres J."/>
            <person name="Pham M."/>
            <person name="Weisz D."/>
            <person name="Mascagni F."/>
            <person name="Usai G."/>
            <person name="Natali L."/>
            <person name="Bassil N."/>
            <person name="Fernandez G.E."/>
            <person name="Lomsadze A."/>
            <person name="Armour M."/>
            <person name="Olukolu B."/>
            <person name="Poorten T."/>
            <person name="Britton C."/>
            <person name="Davik J."/>
            <person name="Ashrafi H."/>
            <person name="Aiden E.L."/>
            <person name="Borodovsky M."/>
            <person name="Worthington M."/>
        </authorList>
    </citation>
    <scope>NUCLEOTIDE SEQUENCE [LARGE SCALE GENOMIC DNA]</scope>
    <source>
        <strain evidence="1">PI 553951</strain>
    </source>
</reference>
<evidence type="ECO:0000313" key="2">
    <source>
        <dbReference type="Proteomes" id="UP001457282"/>
    </source>
</evidence>
<protein>
    <submittedName>
        <fullName evidence="1">Uncharacterized protein</fullName>
    </submittedName>
</protein>
<organism evidence="1 2">
    <name type="scientific">Rubus argutus</name>
    <name type="common">Southern blackberry</name>
    <dbReference type="NCBI Taxonomy" id="59490"/>
    <lineage>
        <taxon>Eukaryota</taxon>
        <taxon>Viridiplantae</taxon>
        <taxon>Streptophyta</taxon>
        <taxon>Embryophyta</taxon>
        <taxon>Tracheophyta</taxon>
        <taxon>Spermatophyta</taxon>
        <taxon>Magnoliopsida</taxon>
        <taxon>eudicotyledons</taxon>
        <taxon>Gunneridae</taxon>
        <taxon>Pentapetalae</taxon>
        <taxon>rosids</taxon>
        <taxon>fabids</taxon>
        <taxon>Rosales</taxon>
        <taxon>Rosaceae</taxon>
        <taxon>Rosoideae</taxon>
        <taxon>Rosoideae incertae sedis</taxon>
        <taxon>Rubus</taxon>
    </lineage>
</organism>
<name>A0AAW1VZF6_RUBAR</name>
<gene>
    <name evidence="1" type="ORF">M0R45_037602</name>
</gene>
<dbReference type="AlphaFoldDB" id="A0AAW1VZF6"/>
<evidence type="ECO:0000313" key="1">
    <source>
        <dbReference type="EMBL" id="KAK9913794.1"/>
    </source>
</evidence>
<accession>A0AAW1VZF6</accession>
<sequence length="270" mass="29909">MTQRASLQATDVVHSRRRPDAGYLSKRKSCVFIHICVLVECFSVVDFTFTEPKAQSCRRHSPLSPPLHSNSRRLITAGLHHVSLPPTSPRRRLCCPRQQQPFSPRRYPPCSSSLKTSPFFSKPVLYSAPPKAPLPRRFSFLPTSSAQPYRRRLQLDAVSLHKSPAMLASTLHCKFQKHPELLSSVVLQSNPQLPWLRQAQPPPRSPSAIAGTVVLYSSIRFAAASSTFADGCRHLQKPPSSSLVRAQLAAAVAVLTTPSLLHGKKKEKQG</sequence>
<keyword evidence="2" id="KW-1185">Reference proteome</keyword>
<proteinExistence type="predicted"/>
<dbReference type="EMBL" id="JBEDUW010000007">
    <property type="protein sequence ID" value="KAK9913794.1"/>
    <property type="molecule type" value="Genomic_DNA"/>
</dbReference>